<comment type="caution">
    <text evidence="9">The sequence shown here is derived from an EMBL/GenBank/DDBJ whole genome shotgun (WGS) entry which is preliminary data.</text>
</comment>
<keyword evidence="2" id="KW-0132">Cell division</keyword>
<dbReference type="InterPro" id="IPR004367">
    <property type="entry name" value="Cyclin_C-dom"/>
</dbReference>
<dbReference type="Gene3D" id="1.10.472.10">
    <property type="entry name" value="Cyclin-like"/>
    <property type="match status" value="2"/>
</dbReference>
<evidence type="ECO:0000256" key="3">
    <source>
        <dbReference type="ARBA" id="ARBA00023127"/>
    </source>
</evidence>
<accession>A0AAD4PBZ4</accession>
<gene>
    <name evidence="9" type="ORF">C2S53_012085</name>
</gene>
<feature type="domain" description="Cyclin C-terminal" evidence="8">
    <location>
        <begin position="199"/>
        <end position="346"/>
    </location>
</feature>
<dbReference type="AlphaFoldDB" id="A0AAD4PBZ4"/>
<dbReference type="Pfam" id="PF00134">
    <property type="entry name" value="Cyclin_N"/>
    <property type="match status" value="1"/>
</dbReference>
<keyword evidence="10" id="KW-1185">Reference proteome</keyword>
<proteinExistence type="inferred from homology"/>
<feature type="region of interest" description="Disordered" evidence="6">
    <location>
        <begin position="316"/>
        <end position="362"/>
    </location>
</feature>
<dbReference type="CDD" id="cd20544">
    <property type="entry name" value="CYCLIN_AtCycD-like_rpt2"/>
    <property type="match status" value="1"/>
</dbReference>
<dbReference type="Pfam" id="PF02984">
    <property type="entry name" value="Cyclin_C"/>
    <property type="match status" value="1"/>
</dbReference>
<evidence type="ECO:0000256" key="5">
    <source>
        <dbReference type="RuleBase" id="RU000383"/>
    </source>
</evidence>
<evidence type="ECO:0000259" key="7">
    <source>
        <dbReference type="SMART" id="SM00385"/>
    </source>
</evidence>
<evidence type="ECO:0000256" key="2">
    <source>
        <dbReference type="ARBA" id="ARBA00022618"/>
    </source>
</evidence>
<evidence type="ECO:0000256" key="1">
    <source>
        <dbReference type="ARBA" id="ARBA00009065"/>
    </source>
</evidence>
<feature type="domain" description="Cyclin-like" evidence="7">
    <location>
        <begin position="100"/>
        <end position="190"/>
    </location>
</feature>
<dbReference type="InterPro" id="IPR006671">
    <property type="entry name" value="Cyclin_N"/>
</dbReference>
<dbReference type="SMART" id="SM01332">
    <property type="entry name" value="Cyclin_C"/>
    <property type="match status" value="1"/>
</dbReference>
<protein>
    <submittedName>
        <fullName evidence="9">Uncharacterized protein</fullName>
    </submittedName>
</protein>
<dbReference type="PANTHER" id="PTHR10177">
    <property type="entry name" value="CYCLINS"/>
    <property type="match status" value="1"/>
</dbReference>
<evidence type="ECO:0000256" key="4">
    <source>
        <dbReference type="ARBA" id="ARBA00023306"/>
    </source>
</evidence>
<organism evidence="9 10">
    <name type="scientific">Perilla frutescens var. hirtella</name>
    <name type="common">Perilla citriodora</name>
    <name type="synonym">Perilla setoyensis</name>
    <dbReference type="NCBI Taxonomy" id="608512"/>
    <lineage>
        <taxon>Eukaryota</taxon>
        <taxon>Viridiplantae</taxon>
        <taxon>Streptophyta</taxon>
        <taxon>Embryophyta</taxon>
        <taxon>Tracheophyta</taxon>
        <taxon>Spermatophyta</taxon>
        <taxon>Magnoliopsida</taxon>
        <taxon>eudicotyledons</taxon>
        <taxon>Gunneridae</taxon>
        <taxon>Pentapetalae</taxon>
        <taxon>asterids</taxon>
        <taxon>lamiids</taxon>
        <taxon>Lamiales</taxon>
        <taxon>Lamiaceae</taxon>
        <taxon>Nepetoideae</taxon>
        <taxon>Elsholtzieae</taxon>
        <taxon>Perilla</taxon>
    </lineage>
</organism>
<dbReference type="FunFam" id="1.10.472.10:FF:000060">
    <property type="entry name" value="D6-type cyclin"/>
    <property type="match status" value="1"/>
</dbReference>
<evidence type="ECO:0000259" key="8">
    <source>
        <dbReference type="SMART" id="SM01332"/>
    </source>
</evidence>
<feature type="compositionally biased region" description="Low complexity" evidence="6">
    <location>
        <begin position="328"/>
        <end position="343"/>
    </location>
</feature>
<dbReference type="SMART" id="SM00385">
    <property type="entry name" value="CYCLIN"/>
    <property type="match status" value="1"/>
</dbReference>
<dbReference type="Proteomes" id="UP001190926">
    <property type="component" value="Unassembled WGS sequence"/>
</dbReference>
<keyword evidence="4" id="KW-0131">Cell cycle</keyword>
<dbReference type="InterPro" id="IPR036915">
    <property type="entry name" value="Cyclin-like_sf"/>
</dbReference>
<evidence type="ECO:0000256" key="6">
    <source>
        <dbReference type="SAM" id="MobiDB-lite"/>
    </source>
</evidence>
<name>A0AAD4PBZ4_PERFH</name>
<dbReference type="EMBL" id="SDAM02000052">
    <property type="protein sequence ID" value="KAH6834338.1"/>
    <property type="molecule type" value="Genomic_DNA"/>
</dbReference>
<keyword evidence="3 5" id="KW-0195">Cyclin</keyword>
<sequence>MAVDHISAPESLFLDALYCEDEKWAEFEEESKSEISLTKNYKSIFKHSILPPLVFKYDFCWEWDDEELQSLFSRERETSLKSNITRFSSFLFLARKQAVEFIFSISSYHGFSASATILAVNFLDRFMFDYANNFDKDKPWLMQLVAVASLSLAAKVEETHVPLLVDLQVEDAKYLFEAKTIQRMELLILSALKWRMNSVTPLSFIDHIVRRLGLKSHVIHLEFLRSCENLILSVISDSRLLGYFPSVLATATMLHVVHQDECCANLIECENTMLDVLKISKKEVDDCYGLILDVVSSRSNNNPSKRKKMEFNGSSGRVIIDDDAGTNSYTSNDSSEVESSSSSPRLHPIFKKARVEPHQINH</sequence>
<dbReference type="InterPro" id="IPR039361">
    <property type="entry name" value="Cyclin"/>
</dbReference>
<evidence type="ECO:0000313" key="10">
    <source>
        <dbReference type="Proteomes" id="UP001190926"/>
    </source>
</evidence>
<evidence type="ECO:0000313" key="9">
    <source>
        <dbReference type="EMBL" id="KAH6834338.1"/>
    </source>
</evidence>
<dbReference type="CDD" id="cd20543">
    <property type="entry name" value="CYCLIN_AtCycD-like_rpt1"/>
    <property type="match status" value="1"/>
</dbReference>
<dbReference type="SUPFAM" id="SSF47954">
    <property type="entry name" value="Cyclin-like"/>
    <property type="match status" value="2"/>
</dbReference>
<reference evidence="9 10" key="1">
    <citation type="journal article" date="2021" name="Nat. Commun.">
        <title>Incipient diploidization of the medicinal plant Perilla within 10,000 years.</title>
        <authorList>
            <person name="Zhang Y."/>
            <person name="Shen Q."/>
            <person name="Leng L."/>
            <person name="Zhang D."/>
            <person name="Chen S."/>
            <person name="Shi Y."/>
            <person name="Ning Z."/>
            <person name="Chen S."/>
        </authorList>
    </citation>
    <scope>NUCLEOTIDE SEQUENCE [LARGE SCALE GENOMIC DNA]</scope>
    <source>
        <strain evidence="10">cv. PC099</strain>
    </source>
</reference>
<comment type="similarity">
    <text evidence="1">Belongs to the cyclin family. Cyclin D subfamily.</text>
</comment>
<feature type="compositionally biased region" description="Basic and acidic residues" evidence="6">
    <location>
        <begin position="353"/>
        <end position="362"/>
    </location>
</feature>
<dbReference type="InterPro" id="IPR013763">
    <property type="entry name" value="Cyclin-like_dom"/>
</dbReference>
<dbReference type="GO" id="GO:0051301">
    <property type="term" value="P:cell division"/>
    <property type="evidence" value="ECO:0007669"/>
    <property type="project" value="UniProtKB-KW"/>
</dbReference>